<keyword evidence="1" id="KW-1133">Transmembrane helix</keyword>
<dbReference type="AlphaFoldDB" id="A0A318HZQ8"/>
<evidence type="ECO:0000256" key="1">
    <source>
        <dbReference type="SAM" id="Phobius"/>
    </source>
</evidence>
<dbReference type="STRING" id="1122991.GCA_000613445_02180"/>
<dbReference type="Pfam" id="PF16344">
    <property type="entry name" value="FecR_C"/>
    <property type="match status" value="1"/>
</dbReference>
<dbReference type="InterPro" id="IPR006860">
    <property type="entry name" value="FecR"/>
</dbReference>
<dbReference type="PANTHER" id="PTHR30273:SF2">
    <property type="entry name" value="PROTEIN FECR"/>
    <property type="match status" value="1"/>
</dbReference>
<evidence type="ECO:0000313" key="4">
    <source>
        <dbReference type="EMBL" id="PXX23909.1"/>
    </source>
</evidence>
<keyword evidence="1" id="KW-0812">Transmembrane</keyword>
<protein>
    <submittedName>
        <fullName evidence="4">FecR family protein</fullName>
    </submittedName>
</protein>
<sequence>MNKDIYDMRFDGSEEDLKLQDFISRAEPVNCSNERLTARIYEKIQADKIRQNRKRWRIVAAVAVTLMMCSMWLALNITQKQLVTTPQSTAHKQVQTSVMQEINVPTGHTLQLTLPDGTRLTANSRTQIRYAKPFDKHTRHLYLKGEAYFEVAHEANRPFVVHAQGFDVKVLGTHFCVNSYNKKRCNVVLAEGRVEVNTALNDKVNLQPNDCLNITQGEFASKTKVNATAYVERLKGVLPMEGMPLTDVVNYLENYYGVNFQVESSLCNETLYGKLVTGAPLADVLTSLCNISGAVAEVKKGVVTIKKKSTAKALTTHQTTNTQL</sequence>
<evidence type="ECO:0000313" key="5">
    <source>
        <dbReference type="Proteomes" id="UP000248314"/>
    </source>
</evidence>
<organism evidence="4 5">
    <name type="scientific">Hoylesella shahii DSM 15611 = JCM 12083</name>
    <dbReference type="NCBI Taxonomy" id="1122991"/>
    <lineage>
        <taxon>Bacteria</taxon>
        <taxon>Pseudomonadati</taxon>
        <taxon>Bacteroidota</taxon>
        <taxon>Bacteroidia</taxon>
        <taxon>Bacteroidales</taxon>
        <taxon>Prevotellaceae</taxon>
        <taxon>Hoylesella</taxon>
    </lineage>
</organism>
<keyword evidence="1" id="KW-0472">Membrane</keyword>
<dbReference type="Proteomes" id="UP000248314">
    <property type="component" value="Unassembled WGS sequence"/>
</dbReference>
<feature type="domain" description="Protein FecR C-terminal" evidence="3">
    <location>
        <begin position="240"/>
        <end position="305"/>
    </location>
</feature>
<dbReference type="InterPro" id="IPR032508">
    <property type="entry name" value="FecR_C"/>
</dbReference>
<dbReference type="Gene3D" id="3.55.50.30">
    <property type="match status" value="1"/>
</dbReference>
<feature type="domain" description="FecR protein" evidence="2">
    <location>
        <begin position="101"/>
        <end position="195"/>
    </location>
</feature>
<accession>A0A318HZQ8</accession>
<dbReference type="GO" id="GO:0016989">
    <property type="term" value="F:sigma factor antagonist activity"/>
    <property type="evidence" value="ECO:0007669"/>
    <property type="project" value="TreeGrafter"/>
</dbReference>
<dbReference type="RefSeq" id="WP_025815767.1">
    <property type="nucleotide sequence ID" value="NZ_BAIZ01000011.1"/>
</dbReference>
<gene>
    <name evidence="4" type="ORF">EJ73_00504</name>
</gene>
<dbReference type="Gene3D" id="2.60.120.1440">
    <property type="match status" value="1"/>
</dbReference>
<dbReference type="InterPro" id="IPR012373">
    <property type="entry name" value="Ferrdict_sens_TM"/>
</dbReference>
<evidence type="ECO:0000259" key="2">
    <source>
        <dbReference type="Pfam" id="PF04773"/>
    </source>
</evidence>
<comment type="caution">
    <text evidence="4">The sequence shown here is derived from an EMBL/GenBank/DDBJ whole genome shotgun (WGS) entry which is preliminary data.</text>
</comment>
<name>A0A318HZQ8_9BACT</name>
<feature type="transmembrane region" description="Helical" evidence="1">
    <location>
        <begin position="58"/>
        <end position="75"/>
    </location>
</feature>
<dbReference type="PANTHER" id="PTHR30273">
    <property type="entry name" value="PERIPLASMIC SIGNAL SENSOR AND SIGMA FACTOR ACTIVATOR FECR-RELATED"/>
    <property type="match status" value="1"/>
</dbReference>
<proteinExistence type="predicted"/>
<dbReference type="OrthoDB" id="1117107at2"/>
<dbReference type="Pfam" id="PF04773">
    <property type="entry name" value="FecR"/>
    <property type="match status" value="1"/>
</dbReference>
<keyword evidence="5" id="KW-1185">Reference proteome</keyword>
<evidence type="ECO:0000259" key="3">
    <source>
        <dbReference type="Pfam" id="PF16344"/>
    </source>
</evidence>
<reference evidence="4 5" key="1">
    <citation type="submission" date="2018-05" db="EMBL/GenBank/DDBJ databases">
        <title>Genomic Encyclopedia of Type Strains, Phase I: the one thousand microbial genomes (KMG-I) project.</title>
        <authorList>
            <person name="Kyrpides N."/>
        </authorList>
    </citation>
    <scope>NUCLEOTIDE SEQUENCE [LARGE SCALE GENOMIC DNA]</scope>
    <source>
        <strain evidence="4 5">DSM 15611</strain>
    </source>
</reference>
<dbReference type="EMBL" id="QJJX01000004">
    <property type="protein sequence ID" value="PXX23909.1"/>
    <property type="molecule type" value="Genomic_DNA"/>
</dbReference>